<keyword evidence="1" id="KW-0812">Transmembrane</keyword>
<feature type="transmembrane region" description="Helical" evidence="1">
    <location>
        <begin position="7"/>
        <end position="26"/>
    </location>
</feature>
<feature type="non-terminal residue" evidence="2">
    <location>
        <position position="27"/>
    </location>
</feature>
<organism evidence="2">
    <name type="scientific">marine metagenome</name>
    <dbReference type="NCBI Taxonomy" id="408172"/>
    <lineage>
        <taxon>unclassified sequences</taxon>
        <taxon>metagenomes</taxon>
        <taxon>ecological metagenomes</taxon>
    </lineage>
</organism>
<gene>
    <name evidence="2" type="ORF">METZ01_LOCUS272346</name>
</gene>
<evidence type="ECO:0000313" key="2">
    <source>
        <dbReference type="EMBL" id="SVC19492.1"/>
    </source>
</evidence>
<reference evidence="2" key="1">
    <citation type="submission" date="2018-05" db="EMBL/GenBank/DDBJ databases">
        <authorList>
            <person name="Lanie J.A."/>
            <person name="Ng W.-L."/>
            <person name="Kazmierczak K.M."/>
            <person name="Andrzejewski T.M."/>
            <person name="Davidsen T.M."/>
            <person name="Wayne K.J."/>
            <person name="Tettelin H."/>
            <person name="Glass J.I."/>
            <person name="Rusch D."/>
            <person name="Podicherti R."/>
            <person name="Tsui H.-C.T."/>
            <person name="Winkler M.E."/>
        </authorList>
    </citation>
    <scope>NUCLEOTIDE SEQUENCE</scope>
</reference>
<dbReference type="EMBL" id="UINC01078427">
    <property type="protein sequence ID" value="SVC19492.1"/>
    <property type="molecule type" value="Genomic_DNA"/>
</dbReference>
<proteinExistence type="predicted"/>
<keyword evidence="1" id="KW-1133">Transmembrane helix</keyword>
<accession>A0A382K7X7</accession>
<evidence type="ECO:0000256" key="1">
    <source>
        <dbReference type="SAM" id="Phobius"/>
    </source>
</evidence>
<sequence length="27" mass="3155">MNKLQHFMLKHPYISMAVVLPFALILV</sequence>
<protein>
    <submittedName>
        <fullName evidence="2">Uncharacterized protein</fullName>
    </submittedName>
</protein>
<keyword evidence="1" id="KW-0472">Membrane</keyword>
<dbReference type="AlphaFoldDB" id="A0A382K7X7"/>
<name>A0A382K7X7_9ZZZZ</name>